<dbReference type="PROSITE" id="PS51257">
    <property type="entry name" value="PROKAR_LIPOPROTEIN"/>
    <property type="match status" value="1"/>
</dbReference>
<dbReference type="NCBIfam" id="TIGR00357">
    <property type="entry name" value="peptide-methionine (R)-S-oxide reductase MsrB"/>
    <property type="match status" value="1"/>
</dbReference>
<comment type="caution">
    <text evidence="10">The sequence shown here is derived from an EMBL/GenBank/DDBJ whole genome shotgun (WGS) entry which is preliminary data.</text>
</comment>
<feature type="chain" id="PRO_5014766678" description="peptide-methionine (R)-S-oxide reductase" evidence="8">
    <location>
        <begin position="21"/>
        <end position="169"/>
    </location>
</feature>
<reference evidence="10 11" key="1">
    <citation type="submission" date="2017-09" db="EMBL/GenBank/DDBJ databases">
        <title>Depth-based differentiation of microbial function through sediment-hosted aquifers and enrichment of novel symbionts in the deep terrestrial subsurface.</title>
        <authorList>
            <person name="Probst A.J."/>
            <person name="Ladd B."/>
            <person name="Jarett J.K."/>
            <person name="Geller-Mcgrath D.E."/>
            <person name="Sieber C.M."/>
            <person name="Emerson J.B."/>
            <person name="Anantharaman K."/>
            <person name="Thomas B.C."/>
            <person name="Malmstrom R."/>
            <person name="Stieglmeier M."/>
            <person name="Klingl A."/>
            <person name="Woyke T."/>
            <person name="Ryan C.M."/>
            <person name="Banfield J.F."/>
        </authorList>
    </citation>
    <scope>NUCLEOTIDE SEQUENCE [LARGE SCALE GENOMIC DNA]</scope>
    <source>
        <strain evidence="10">CG17_big_fil_post_rev_8_21_14_2_50_48_46</strain>
    </source>
</reference>
<organism evidence="10 11">
    <name type="scientific">bacterium (Candidatus Blackallbacteria) CG17_big_fil_post_rev_8_21_14_2_50_48_46</name>
    <dbReference type="NCBI Taxonomy" id="2014261"/>
    <lineage>
        <taxon>Bacteria</taxon>
        <taxon>Candidatus Blackallbacteria</taxon>
    </lineage>
</organism>
<dbReference type="FunFam" id="2.170.150.20:FF:000001">
    <property type="entry name" value="Peptide methionine sulfoxide reductase MsrB"/>
    <property type="match status" value="1"/>
</dbReference>
<feature type="signal peptide" evidence="8">
    <location>
        <begin position="1"/>
        <end position="20"/>
    </location>
</feature>
<dbReference type="GO" id="GO:0030091">
    <property type="term" value="P:protein repair"/>
    <property type="evidence" value="ECO:0007669"/>
    <property type="project" value="InterPro"/>
</dbReference>
<accession>A0A2M7G8F6</accession>
<sequence>MLKKFICCFFSLGLCFGLSACKPSEARNQQESAKFPVQKTNAEWKKILSPEAYHVLREQGTERAFTSPLHSKKDPGIYYCRACKQPLFSSQDKFNSGTGWPSFTRPLKKEQIGTSLDHSLFGSERTEVHCSRCGGHLGHVFADGPAPTGLRYCMNGVALEFKAGHPVSP</sequence>
<dbReference type="PANTHER" id="PTHR10173:SF52">
    <property type="entry name" value="METHIONINE-R-SULFOXIDE REDUCTASE B1"/>
    <property type="match status" value="1"/>
</dbReference>
<gene>
    <name evidence="10" type="primary">msrB</name>
    <name evidence="10" type="ORF">COW36_03625</name>
</gene>
<dbReference type="SUPFAM" id="SSF51316">
    <property type="entry name" value="Mss4-like"/>
    <property type="match status" value="1"/>
</dbReference>
<keyword evidence="5" id="KW-0862">Zinc</keyword>
<evidence type="ECO:0000259" key="9">
    <source>
        <dbReference type="PROSITE" id="PS51790"/>
    </source>
</evidence>
<name>A0A2M7G8F6_9BACT</name>
<keyword evidence="4" id="KW-0479">Metal-binding</keyword>
<evidence type="ECO:0000256" key="1">
    <source>
        <dbReference type="ARBA" id="ARBA00001947"/>
    </source>
</evidence>
<protein>
    <recommendedName>
        <fullName evidence="3">peptide-methionine (R)-S-oxide reductase</fullName>
        <ecNumber evidence="3">1.8.4.12</ecNumber>
    </recommendedName>
</protein>
<dbReference type="EC" id="1.8.4.12" evidence="3"/>
<evidence type="ECO:0000256" key="4">
    <source>
        <dbReference type="ARBA" id="ARBA00022723"/>
    </source>
</evidence>
<dbReference type="EMBL" id="PFFQ01000012">
    <property type="protein sequence ID" value="PIW18393.1"/>
    <property type="molecule type" value="Genomic_DNA"/>
</dbReference>
<dbReference type="GO" id="GO:0033743">
    <property type="term" value="F:peptide-methionine (R)-S-oxide reductase activity"/>
    <property type="evidence" value="ECO:0007669"/>
    <property type="project" value="UniProtKB-EC"/>
</dbReference>
<evidence type="ECO:0000256" key="6">
    <source>
        <dbReference type="ARBA" id="ARBA00023002"/>
    </source>
</evidence>
<dbReference type="AlphaFoldDB" id="A0A2M7G8F6"/>
<comment type="similarity">
    <text evidence="2">Belongs to the MsrB Met sulfoxide reductase family.</text>
</comment>
<dbReference type="GO" id="GO:0005737">
    <property type="term" value="C:cytoplasm"/>
    <property type="evidence" value="ECO:0007669"/>
    <property type="project" value="TreeGrafter"/>
</dbReference>
<dbReference type="InterPro" id="IPR011057">
    <property type="entry name" value="Mss4-like_sf"/>
</dbReference>
<dbReference type="PANTHER" id="PTHR10173">
    <property type="entry name" value="METHIONINE SULFOXIDE REDUCTASE"/>
    <property type="match status" value="1"/>
</dbReference>
<dbReference type="Gene3D" id="2.170.150.20">
    <property type="entry name" value="Peptide methionine sulfoxide reductase"/>
    <property type="match status" value="1"/>
</dbReference>
<evidence type="ECO:0000256" key="8">
    <source>
        <dbReference type="SAM" id="SignalP"/>
    </source>
</evidence>
<dbReference type="InterPro" id="IPR002579">
    <property type="entry name" value="Met_Sox_Rdtase_MsrB_dom"/>
</dbReference>
<evidence type="ECO:0000256" key="7">
    <source>
        <dbReference type="ARBA" id="ARBA00048488"/>
    </source>
</evidence>
<dbReference type="GO" id="GO:0046872">
    <property type="term" value="F:metal ion binding"/>
    <property type="evidence" value="ECO:0007669"/>
    <property type="project" value="UniProtKB-KW"/>
</dbReference>
<evidence type="ECO:0000313" key="11">
    <source>
        <dbReference type="Proteomes" id="UP000231019"/>
    </source>
</evidence>
<feature type="domain" description="MsrB" evidence="9">
    <location>
        <begin position="41"/>
        <end position="164"/>
    </location>
</feature>
<dbReference type="Pfam" id="PF01641">
    <property type="entry name" value="SelR"/>
    <property type="match status" value="1"/>
</dbReference>
<evidence type="ECO:0000256" key="2">
    <source>
        <dbReference type="ARBA" id="ARBA00007174"/>
    </source>
</evidence>
<evidence type="ECO:0000256" key="3">
    <source>
        <dbReference type="ARBA" id="ARBA00012499"/>
    </source>
</evidence>
<evidence type="ECO:0000313" key="10">
    <source>
        <dbReference type="EMBL" id="PIW18393.1"/>
    </source>
</evidence>
<evidence type="ECO:0000256" key="5">
    <source>
        <dbReference type="ARBA" id="ARBA00022833"/>
    </source>
</evidence>
<keyword evidence="6" id="KW-0560">Oxidoreductase</keyword>
<dbReference type="InterPro" id="IPR028427">
    <property type="entry name" value="Met_Sox_Rdtase_MsrB"/>
</dbReference>
<dbReference type="PROSITE" id="PS51790">
    <property type="entry name" value="MSRB"/>
    <property type="match status" value="1"/>
</dbReference>
<comment type="catalytic activity">
    <reaction evidence="7">
        <text>L-methionyl-[protein] + [thioredoxin]-disulfide + H2O = L-methionyl-(R)-S-oxide-[protein] + [thioredoxin]-dithiol</text>
        <dbReference type="Rhea" id="RHEA:24164"/>
        <dbReference type="Rhea" id="RHEA-COMP:10698"/>
        <dbReference type="Rhea" id="RHEA-COMP:10700"/>
        <dbReference type="Rhea" id="RHEA-COMP:12313"/>
        <dbReference type="Rhea" id="RHEA-COMP:12314"/>
        <dbReference type="ChEBI" id="CHEBI:15377"/>
        <dbReference type="ChEBI" id="CHEBI:16044"/>
        <dbReference type="ChEBI" id="CHEBI:29950"/>
        <dbReference type="ChEBI" id="CHEBI:45764"/>
        <dbReference type="ChEBI" id="CHEBI:50058"/>
        <dbReference type="EC" id="1.8.4.12"/>
    </reaction>
</comment>
<proteinExistence type="inferred from homology"/>
<keyword evidence="8" id="KW-0732">Signal</keyword>
<comment type="cofactor">
    <cofactor evidence="1">
        <name>Zn(2+)</name>
        <dbReference type="ChEBI" id="CHEBI:29105"/>
    </cofactor>
</comment>
<dbReference type="Proteomes" id="UP000231019">
    <property type="component" value="Unassembled WGS sequence"/>
</dbReference>
<dbReference type="GO" id="GO:0006979">
    <property type="term" value="P:response to oxidative stress"/>
    <property type="evidence" value="ECO:0007669"/>
    <property type="project" value="InterPro"/>
</dbReference>